<name>A0AA86RC46_9EUKA</name>
<accession>A0AA86RC46</accession>
<protein>
    <submittedName>
        <fullName evidence="3">Hypothetical_protein</fullName>
    </submittedName>
</protein>
<evidence type="ECO:0000313" key="4">
    <source>
        <dbReference type="Proteomes" id="UP001642409"/>
    </source>
</evidence>
<organism evidence="2">
    <name type="scientific">Hexamita inflata</name>
    <dbReference type="NCBI Taxonomy" id="28002"/>
    <lineage>
        <taxon>Eukaryota</taxon>
        <taxon>Metamonada</taxon>
        <taxon>Diplomonadida</taxon>
        <taxon>Hexamitidae</taxon>
        <taxon>Hexamitinae</taxon>
        <taxon>Hexamita</taxon>
    </lineage>
</organism>
<keyword evidence="4" id="KW-1185">Reference proteome</keyword>
<evidence type="ECO:0000256" key="1">
    <source>
        <dbReference type="SAM" id="MobiDB-lite"/>
    </source>
</evidence>
<evidence type="ECO:0000313" key="3">
    <source>
        <dbReference type="EMBL" id="CAL6047443.1"/>
    </source>
</evidence>
<dbReference type="AlphaFoldDB" id="A0AA86RC46"/>
<evidence type="ECO:0000313" key="2">
    <source>
        <dbReference type="EMBL" id="CAI9971933.1"/>
    </source>
</evidence>
<dbReference type="EMBL" id="CAXDID020000171">
    <property type="protein sequence ID" value="CAL6047443.1"/>
    <property type="molecule type" value="Genomic_DNA"/>
</dbReference>
<reference evidence="3 4" key="2">
    <citation type="submission" date="2024-07" db="EMBL/GenBank/DDBJ databases">
        <authorList>
            <person name="Akdeniz Z."/>
        </authorList>
    </citation>
    <scope>NUCLEOTIDE SEQUENCE [LARGE SCALE GENOMIC DNA]</scope>
</reference>
<comment type="caution">
    <text evidence="2">The sequence shown here is derived from an EMBL/GenBank/DDBJ whole genome shotgun (WGS) entry which is preliminary data.</text>
</comment>
<feature type="region of interest" description="Disordered" evidence="1">
    <location>
        <begin position="143"/>
        <end position="170"/>
    </location>
</feature>
<gene>
    <name evidence="3" type="ORF">HINF_LOCUS42210</name>
    <name evidence="2" type="ORF">HINF_LOCUS59578</name>
</gene>
<sequence length="196" mass="22136">MSDELKISAQSIYPDQTSIVKKAIAQHMKAFMKEYNVQSVKDNMKNWITRNITPIIQRQSEEEISTSIRIIVEKYSKPNQEETLPQENLALCALSNTLLSEINSDNTTTRGIQNQPTLINQLSPIQSGTQCNCQNAICNHSKTVPSPDSQQTEGEQMTNNSNDSQEIQKVQTSSISNYYQEDVQEPSCCQLFTNIQ</sequence>
<dbReference type="Proteomes" id="UP001642409">
    <property type="component" value="Unassembled WGS sequence"/>
</dbReference>
<proteinExistence type="predicted"/>
<reference evidence="2" key="1">
    <citation type="submission" date="2023-06" db="EMBL/GenBank/DDBJ databases">
        <authorList>
            <person name="Kurt Z."/>
        </authorList>
    </citation>
    <scope>NUCLEOTIDE SEQUENCE</scope>
</reference>
<dbReference type="EMBL" id="CATOUU010001099">
    <property type="protein sequence ID" value="CAI9971933.1"/>
    <property type="molecule type" value="Genomic_DNA"/>
</dbReference>